<protein>
    <submittedName>
        <fullName evidence="3">Cell wall hydrolase</fullName>
    </submittedName>
</protein>
<dbReference type="EMBL" id="VUMS01000002">
    <property type="protein sequence ID" value="MST65491.1"/>
    <property type="molecule type" value="Genomic_DNA"/>
</dbReference>
<evidence type="ECO:0000256" key="1">
    <source>
        <dbReference type="SAM" id="MobiDB-lite"/>
    </source>
</evidence>
<accession>A0A7X2P128</accession>
<proteinExistence type="predicted"/>
<dbReference type="Proteomes" id="UP000440513">
    <property type="component" value="Unassembled WGS sequence"/>
</dbReference>
<gene>
    <name evidence="3" type="ORF">FYJ57_01780</name>
</gene>
<feature type="compositionally biased region" description="Acidic residues" evidence="1">
    <location>
        <begin position="69"/>
        <end position="79"/>
    </location>
</feature>
<dbReference type="GO" id="GO:0016787">
    <property type="term" value="F:hydrolase activity"/>
    <property type="evidence" value="ECO:0007669"/>
    <property type="project" value="UniProtKB-KW"/>
</dbReference>
<evidence type="ECO:0000313" key="3">
    <source>
        <dbReference type="EMBL" id="MST65491.1"/>
    </source>
</evidence>
<dbReference type="InterPro" id="IPR011105">
    <property type="entry name" value="Cell_wall_hydrolase_SleB"/>
</dbReference>
<dbReference type="RefSeq" id="WP_118568537.1">
    <property type="nucleotide sequence ID" value="NZ_VUMS01000002.1"/>
</dbReference>
<organism evidence="3 4">
    <name type="scientific">Oliverpabstia intestinalis</name>
    <dbReference type="NCBI Taxonomy" id="2606633"/>
    <lineage>
        <taxon>Bacteria</taxon>
        <taxon>Bacillati</taxon>
        <taxon>Bacillota</taxon>
        <taxon>Clostridia</taxon>
        <taxon>Lachnospirales</taxon>
        <taxon>Lachnospiraceae</taxon>
        <taxon>Oliverpabstia</taxon>
    </lineage>
</organism>
<name>A0A7X2P128_9FIRM</name>
<comment type="caution">
    <text evidence="3">The sequence shown here is derived from an EMBL/GenBank/DDBJ whole genome shotgun (WGS) entry which is preliminary data.</text>
</comment>
<dbReference type="AlphaFoldDB" id="A0A7X2P128"/>
<dbReference type="Gene3D" id="1.10.10.2520">
    <property type="entry name" value="Cell wall hydrolase SleB, domain 1"/>
    <property type="match status" value="1"/>
</dbReference>
<feature type="domain" description="Cell wall hydrolase SleB" evidence="2">
    <location>
        <begin position="172"/>
        <end position="279"/>
    </location>
</feature>
<dbReference type="Pfam" id="PF07486">
    <property type="entry name" value="Hydrolase_2"/>
    <property type="match status" value="1"/>
</dbReference>
<reference evidence="3 4" key="1">
    <citation type="submission" date="2019-08" db="EMBL/GenBank/DDBJ databases">
        <title>In-depth cultivation of the pig gut microbiome towards novel bacterial diversity and tailored functional studies.</title>
        <authorList>
            <person name="Wylensek D."/>
            <person name="Hitch T.C.A."/>
            <person name="Clavel T."/>
        </authorList>
    </citation>
    <scope>NUCLEOTIDE SEQUENCE [LARGE SCALE GENOMIC DNA]</scope>
    <source>
        <strain evidence="3 4">BSM-380-WT-5A</strain>
    </source>
</reference>
<sequence>MERLTKVWNSLRAMLLRAVRERKRECLAVGAGTAVVIAAVGSLMGSKPMIVKQMGEITVTQEASGQKEEESDTGDDDPDGTIPCGYAGVIDGILATKGLTKSYRAVGGPCETVLVGQWMIRTETVAKLDVGTRMIQALEAADQEADDLTQQMRMSDKDYENLLAIVEAEAGGEDLDGKIMVTNVILNRVSSDQFPDNVTSVIWDRTGGSPQFSPTEDGRIYTVTVSDDTREAVNRAIDGDDLSQGALYFIAKDQADEKNVKWFDEKLTFLFAHGGHSFYI</sequence>
<feature type="region of interest" description="Disordered" evidence="1">
    <location>
        <begin position="60"/>
        <end position="81"/>
    </location>
</feature>
<evidence type="ECO:0000259" key="2">
    <source>
        <dbReference type="Pfam" id="PF07486"/>
    </source>
</evidence>
<keyword evidence="3" id="KW-0378">Hydrolase</keyword>
<evidence type="ECO:0000313" key="4">
    <source>
        <dbReference type="Proteomes" id="UP000440513"/>
    </source>
</evidence>
<dbReference type="InterPro" id="IPR042047">
    <property type="entry name" value="SleB_dom1"/>
</dbReference>
<keyword evidence="4" id="KW-1185">Reference proteome</keyword>